<dbReference type="AlphaFoldDB" id="A0AAW1MCD8"/>
<reference evidence="1 2" key="1">
    <citation type="journal article" date="2024" name="BMC Genomics">
        <title>De novo assembly and annotation of Popillia japonica's genome with initial clues to its potential as an invasive pest.</title>
        <authorList>
            <person name="Cucini C."/>
            <person name="Boschi S."/>
            <person name="Funari R."/>
            <person name="Cardaioli E."/>
            <person name="Iannotti N."/>
            <person name="Marturano G."/>
            <person name="Paoli F."/>
            <person name="Bruttini M."/>
            <person name="Carapelli A."/>
            <person name="Frati F."/>
            <person name="Nardi F."/>
        </authorList>
    </citation>
    <scope>NUCLEOTIDE SEQUENCE [LARGE SCALE GENOMIC DNA]</scope>
    <source>
        <strain evidence="1">DMR45628</strain>
    </source>
</reference>
<dbReference type="Gene3D" id="3.60.10.10">
    <property type="entry name" value="Endonuclease/exonuclease/phosphatase"/>
    <property type="match status" value="1"/>
</dbReference>
<name>A0AAW1MCD8_POPJA</name>
<evidence type="ECO:0000313" key="2">
    <source>
        <dbReference type="Proteomes" id="UP001458880"/>
    </source>
</evidence>
<proteinExistence type="predicted"/>
<dbReference type="EMBL" id="JASPKY010000064">
    <property type="protein sequence ID" value="KAK9743983.1"/>
    <property type="molecule type" value="Genomic_DNA"/>
</dbReference>
<organism evidence="1 2">
    <name type="scientific">Popillia japonica</name>
    <name type="common">Japanese beetle</name>
    <dbReference type="NCBI Taxonomy" id="7064"/>
    <lineage>
        <taxon>Eukaryota</taxon>
        <taxon>Metazoa</taxon>
        <taxon>Ecdysozoa</taxon>
        <taxon>Arthropoda</taxon>
        <taxon>Hexapoda</taxon>
        <taxon>Insecta</taxon>
        <taxon>Pterygota</taxon>
        <taxon>Neoptera</taxon>
        <taxon>Endopterygota</taxon>
        <taxon>Coleoptera</taxon>
        <taxon>Polyphaga</taxon>
        <taxon>Scarabaeiformia</taxon>
        <taxon>Scarabaeidae</taxon>
        <taxon>Rutelinae</taxon>
        <taxon>Popillia</taxon>
    </lineage>
</organism>
<protein>
    <recommendedName>
        <fullName evidence="3">Endonuclease/exonuclease/phosphatase domain-containing protein</fullName>
    </recommendedName>
</protein>
<dbReference type="SUPFAM" id="SSF56219">
    <property type="entry name" value="DNase I-like"/>
    <property type="match status" value="1"/>
</dbReference>
<evidence type="ECO:0000313" key="1">
    <source>
        <dbReference type="EMBL" id="KAK9743983.1"/>
    </source>
</evidence>
<accession>A0AAW1MCD8</accession>
<evidence type="ECO:0008006" key="3">
    <source>
        <dbReference type="Google" id="ProtNLM"/>
    </source>
</evidence>
<gene>
    <name evidence="1" type="ORF">QE152_g8165</name>
</gene>
<sequence length="219" mass="24649">MDKLEVILVNIHERYTSLKLLVAGDFNVNFLAQTPERSQLVNCLLSFGLHIVFEEPSRITNTAATCIDNICTNSNIADMTGEVMTLHLSDHFSQLLQISIAGGSSKKEKVQVRNLSRAKLLILKERLSSIDWNRIQARPADQAYTDFPKLLILKERLSSIDWNRIQARPADQAYTDFHSVFLDIFSAVVPIVQIPNIKQGQPIKPIPTFIVSFSISSAR</sequence>
<keyword evidence="2" id="KW-1185">Reference proteome</keyword>
<dbReference type="Proteomes" id="UP001458880">
    <property type="component" value="Unassembled WGS sequence"/>
</dbReference>
<dbReference type="InterPro" id="IPR036691">
    <property type="entry name" value="Endo/exonu/phosph_ase_sf"/>
</dbReference>
<comment type="caution">
    <text evidence="1">The sequence shown here is derived from an EMBL/GenBank/DDBJ whole genome shotgun (WGS) entry which is preliminary data.</text>
</comment>